<dbReference type="AlphaFoldDB" id="A0A3M7SUK5"/>
<name>A0A3M7SUK5_BRAPC</name>
<evidence type="ECO:0000256" key="1">
    <source>
        <dbReference type="SAM" id="Phobius"/>
    </source>
</evidence>
<proteinExistence type="predicted"/>
<evidence type="ECO:0000313" key="2">
    <source>
        <dbReference type="EMBL" id="RNA39503.1"/>
    </source>
</evidence>
<keyword evidence="1" id="KW-1133">Transmembrane helix</keyword>
<accession>A0A3M7SUK5</accession>
<keyword evidence="1" id="KW-0472">Membrane</keyword>
<feature type="transmembrane region" description="Helical" evidence="1">
    <location>
        <begin position="26"/>
        <end position="49"/>
    </location>
</feature>
<dbReference type="Proteomes" id="UP000276133">
    <property type="component" value="Unassembled WGS sequence"/>
</dbReference>
<sequence>MTKSSVHLMSGKLKSPVTHKPLYKPFSTALAATAIDLLIAAALSVYFTLSSNVRAFKGGRLCDEYDIDLFSSKLEICSLNVASERGGIGVDALKFRIYVVRQGSS</sequence>
<keyword evidence="1" id="KW-0812">Transmembrane</keyword>
<evidence type="ECO:0000313" key="3">
    <source>
        <dbReference type="Proteomes" id="UP000276133"/>
    </source>
</evidence>
<keyword evidence="3" id="KW-1185">Reference proteome</keyword>
<gene>
    <name evidence="2" type="ORF">BpHYR1_023541</name>
</gene>
<organism evidence="2 3">
    <name type="scientific">Brachionus plicatilis</name>
    <name type="common">Marine rotifer</name>
    <name type="synonym">Brachionus muelleri</name>
    <dbReference type="NCBI Taxonomy" id="10195"/>
    <lineage>
        <taxon>Eukaryota</taxon>
        <taxon>Metazoa</taxon>
        <taxon>Spiralia</taxon>
        <taxon>Gnathifera</taxon>
        <taxon>Rotifera</taxon>
        <taxon>Eurotatoria</taxon>
        <taxon>Monogononta</taxon>
        <taxon>Pseudotrocha</taxon>
        <taxon>Ploima</taxon>
        <taxon>Brachionidae</taxon>
        <taxon>Brachionus</taxon>
    </lineage>
</organism>
<comment type="caution">
    <text evidence="2">The sequence shown here is derived from an EMBL/GenBank/DDBJ whole genome shotgun (WGS) entry which is preliminary data.</text>
</comment>
<protein>
    <submittedName>
        <fullName evidence="2">Uncharacterized protein</fullName>
    </submittedName>
</protein>
<dbReference type="EMBL" id="REGN01000746">
    <property type="protein sequence ID" value="RNA39503.1"/>
    <property type="molecule type" value="Genomic_DNA"/>
</dbReference>
<reference evidence="2 3" key="1">
    <citation type="journal article" date="2018" name="Sci. Rep.">
        <title>Genomic signatures of local adaptation to the degree of environmental predictability in rotifers.</title>
        <authorList>
            <person name="Franch-Gras L."/>
            <person name="Hahn C."/>
            <person name="Garcia-Roger E.M."/>
            <person name="Carmona M.J."/>
            <person name="Serra M."/>
            <person name="Gomez A."/>
        </authorList>
    </citation>
    <scope>NUCLEOTIDE SEQUENCE [LARGE SCALE GENOMIC DNA]</scope>
    <source>
        <strain evidence="2">HYR1</strain>
    </source>
</reference>